<dbReference type="AlphaFoldDB" id="A0AAV1FKT2"/>
<feature type="region of interest" description="Disordered" evidence="3">
    <location>
        <begin position="215"/>
        <end position="276"/>
    </location>
</feature>
<evidence type="ECO:0000313" key="5">
    <source>
        <dbReference type="Proteomes" id="UP001178508"/>
    </source>
</evidence>
<feature type="compositionally biased region" description="Acidic residues" evidence="3">
    <location>
        <begin position="28"/>
        <end position="43"/>
    </location>
</feature>
<protein>
    <recommendedName>
        <fullName evidence="2">RRP15-like protein</fullName>
    </recommendedName>
</protein>
<dbReference type="GO" id="GO:0000460">
    <property type="term" value="P:maturation of 5.8S rRNA"/>
    <property type="evidence" value="ECO:0007669"/>
    <property type="project" value="TreeGrafter"/>
</dbReference>
<comment type="similarity">
    <text evidence="1">Belongs to the RRP15 family.</text>
</comment>
<name>A0AAV1FKT2_XYRNO</name>
<proteinExistence type="inferred from homology"/>
<reference evidence="4" key="1">
    <citation type="submission" date="2023-08" db="EMBL/GenBank/DDBJ databases">
        <authorList>
            <person name="Alioto T."/>
            <person name="Alioto T."/>
            <person name="Gomez Garrido J."/>
        </authorList>
    </citation>
    <scope>NUCLEOTIDE SEQUENCE</scope>
</reference>
<accession>A0AAV1FKT2</accession>
<feature type="compositionally biased region" description="Acidic residues" evidence="3">
    <location>
        <begin position="51"/>
        <end position="88"/>
    </location>
</feature>
<organism evidence="4 5">
    <name type="scientific">Xyrichtys novacula</name>
    <name type="common">Pearly razorfish</name>
    <name type="synonym">Hemipteronotus novacula</name>
    <dbReference type="NCBI Taxonomy" id="13765"/>
    <lineage>
        <taxon>Eukaryota</taxon>
        <taxon>Metazoa</taxon>
        <taxon>Chordata</taxon>
        <taxon>Craniata</taxon>
        <taxon>Vertebrata</taxon>
        <taxon>Euteleostomi</taxon>
        <taxon>Actinopterygii</taxon>
        <taxon>Neopterygii</taxon>
        <taxon>Teleostei</taxon>
        <taxon>Neoteleostei</taxon>
        <taxon>Acanthomorphata</taxon>
        <taxon>Eupercaria</taxon>
        <taxon>Labriformes</taxon>
        <taxon>Labridae</taxon>
        <taxon>Xyrichtys</taxon>
    </lineage>
</organism>
<dbReference type="EMBL" id="OY660871">
    <property type="protein sequence ID" value="CAJ1061515.1"/>
    <property type="molecule type" value="Genomic_DNA"/>
</dbReference>
<sequence length="276" mass="30647">MMAAVMEAHVQITADDSEPRIHDHSESDEGEEGEEEEVEEEGSDGERAEDGFTEDEDDDDDEAEDEDGGDEADSEDVEGNADGDEGDENPNSGWAEAMAKILGKKTPESQTSILMKNKELEKIKQREREEQLQKKTQVDKKRAWEMMCRVKPDVVKDRETERALQRVATRGVVQLFNAVRKHQKTVEEKVKEVGGSERKKAKLLSSVSKKDFIDVLRGSEGGGGGQQPTDKAPPPTEDQKPSWSVLRDDFMMGASMKDWDKQSEEEEGGGGGSDTD</sequence>
<feature type="region of interest" description="Disordered" evidence="3">
    <location>
        <begin position="1"/>
        <end position="112"/>
    </location>
</feature>
<dbReference type="GO" id="GO:0000470">
    <property type="term" value="P:maturation of LSU-rRNA"/>
    <property type="evidence" value="ECO:0007669"/>
    <property type="project" value="TreeGrafter"/>
</dbReference>
<evidence type="ECO:0000313" key="4">
    <source>
        <dbReference type="EMBL" id="CAJ1061515.1"/>
    </source>
</evidence>
<dbReference type="Proteomes" id="UP001178508">
    <property type="component" value="Chromosome 8"/>
</dbReference>
<evidence type="ECO:0000256" key="2">
    <source>
        <dbReference type="ARBA" id="ARBA00017475"/>
    </source>
</evidence>
<dbReference type="InterPro" id="IPR012459">
    <property type="entry name" value="Rrp15"/>
</dbReference>
<dbReference type="GO" id="GO:0030687">
    <property type="term" value="C:preribosome, large subunit precursor"/>
    <property type="evidence" value="ECO:0007669"/>
    <property type="project" value="TreeGrafter"/>
</dbReference>
<dbReference type="PANTHER" id="PTHR13245">
    <property type="entry name" value="RRP15-LIKE PROTEIN"/>
    <property type="match status" value="1"/>
</dbReference>
<keyword evidence="5" id="KW-1185">Reference proteome</keyword>
<gene>
    <name evidence="4" type="ORF">XNOV1_A026562</name>
</gene>
<evidence type="ECO:0000256" key="3">
    <source>
        <dbReference type="SAM" id="MobiDB-lite"/>
    </source>
</evidence>
<feature type="compositionally biased region" description="Basic and acidic residues" evidence="3">
    <location>
        <begin position="17"/>
        <end position="27"/>
    </location>
</feature>
<evidence type="ECO:0000256" key="1">
    <source>
        <dbReference type="ARBA" id="ARBA00007462"/>
    </source>
</evidence>
<dbReference type="PANTHER" id="PTHR13245:SF14">
    <property type="entry name" value="RRP15-LIKE PROTEIN"/>
    <property type="match status" value="1"/>
</dbReference>
<dbReference type="Pfam" id="PF07890">
    <property type="entry name" value="Rrp15p"/>
    <property type="match status" value="1"/>
</dbReference>